<gene>
    <name evidence="1" type="ORF">ACFPVY_13770</name>
</gene>
<evidence type="ECO:0000313" key="1">
    <source>
        <dbReference type="EMBL" id="MFC6097719.1"/>
    </source>
</evidence>
<accession>A0ABW1PQA0</accession>
<sequence length="115" mass="13073">MKKKFVLINLSLMLTVLFSILFQSVHSYEHFLDQETTFVSNSNNDGSTKIQTLDHNHEKCFVCEFTLSNFIAAEFTTFKPQISYRAFAQFSFPATEAPNFFSGTLLSLRGPPSNC</sequence>
<reference evidence="2" key="1">
    <citation type="journal article" date="2019" name="Int. J. Syst. Evol. Microbiol.">
        <title>The Global Catalogue of Microorganisms (GCM) 10K type strain sequencing project: providing services to taxonomists for standard genome sequencing and annotation.</title>
        <authorList>
            <consortium name="The Broad Institute Genomics Platform"/>
            <consortium name="The Broad Institute Genome Sequencing Center for Infectious Disease"/>
            <person name="Wu L."/>
            <person name="Ma J."/>
        </authorList>
    </citation>
    <scope>NUCLEOTIDE SEQUENCE [LARGE SCALE GENOMIC DNA]</scope>
    <source>
        <strain evidence="2">CCUG 49679</strain>
    </source>
</reference>
<comment type="caution">
    <text evidence="1">The sequence shown here is derived from an EMBL/GenBank/DDBJ whole genome shotgun (WGS) entry which is preliminary data.</text>
</comment>
<dbReference type="Proteomes" id="UP001596287">
    <property type="component" value="Unassembled WGS sequence"/>
</dbReference>
<organism evidence="1 2">
    <name type="scientific">Flavobacterium qiangtangense</name>
    <dbReference type="NCBI Taxonomy" id="1442595"/>
    <lineage>
        <taxon>Bacteria</taxon>
        <taxon>Pseudomonadati</taxon>
        <taxon>Bacteroidota</taxon>
        <taxon>Flavobacteriia</taxon>
        <taxon>Flavobacteriales</taxon>
        <taxon>Flavobacteriaceae</taxon>
        <taxon>Flavobacterium</taxon>
    </lineage>
</organism>
<dbReference type="RefSeq" id="WP_379792687.1">
    <property type="nucleotide sequence ID" value="NZ_JBHSQB010000009.1"/>
</dbReference>
<evidence type="ECO:0000313" key="2">
    <source>
        <dbReference type="Proteomes" id="UP001596287"/>
    </source>
</evidence>
<name>A0ABW1PQA0_9FLAO</name>
<dbReference type="EMBL" id="JBHSQB010000009">
    <property type="protein sequence ID" value="MFC6097719.1"/>
    <property type="molecule type" value="Genomic_DNA"/>
</dbReference>
<protein>
    <submittedName>
        <fullName evidence="1">Uncharacterized protein</fullName>
    </submittedName>
</protein>
<proteinExistence type="predicted"/>
<keyword evidence="2" id="KW-1185">Reference proteome</keyword>